<dbReference type="SUPFAM" id="SSF55895">
    <property type="entry name" value="Ribonuclease Rh-like"/>
    <property type="match status" value="1"/>
</dbReference>
<dbReference type="Gramene" id="KZM95149">
    <property type="protein sequence ID" value="KZM95149"/>
    <property type="gene ID" value="DCAR_018391"/>
</dbReference>
<proteinExistence type="predicted"/>
<reference evidence="9" key="1">
    <citation type="journal article" date="2016" name="Nat. Genet.">
        <title>A high-quality carrot genome assembly provides new insights into carotenoid accumulation and asterid genome evolution.</title>
        <authorList>
            <person name="Iorizzo M."/>
            <person name="Ellison S."/>
            <person name="Senalik D."/>
            <person name="Zeng P."/>
            <person name="Satapoomin P."/>
            <person name="Huang J."/>
            <person name="Bowman M."/>
            <person name="Iovene M."/>
            <person name="Sanseverino W."/>
            <person name="Cavagnaro P."/>
            <person name="Yildiz M."/>
            <person name="Macko-Podgorni A."/>
            <person name="Moranska E."/>
            <person name="Grzebelus E."/>
            <person name="Grzebelus D."/>
            <person name="Ashrafi H."/>
            <person name="Zheng Z."/>
            <person name="Cheng S."/>
            <person name="Spooner D."/>
            <person name="Van Deynze A."/>
            <person name="Simon P."/>
        </authorList>
    </citation>
    <scope>NUCLEOTIDE SEQUENCE [LARGE SCALE GENOMIC DNA]</scope>
    <source>
        <tissue evidence="9">Leaf</tissue>
    </source>
</reference>
<dbReference type="GO" id="GO:0033897">
    <property type="term" value="F:ribonuclease T2 activity"/>
    <property type="evidence" value="ECO:0007669"/>
    <property type="project" value="InterPro"/>
</dbReference>
<evidence type="ECO:0000313" key="9">
    <source>
        <dbReference type="EMBL" id="KZM95150.1"/>
    </source>
</evidence>
<dbReference type="InterPro" id="IPR033122">
    <property type="entry name" value="LETM1-like_RBD"/>
</dbReference>
<evidence type="ECO:0000313" key="11">
    <source>
        <dbReference type="Proteomes" id="UP000077755"/>
    </source>
</evidence>
<sequence length="458" mass="53147">MACGAILRRKLFLKYTSSAAGFTGLVSKNSRNTSHYASSANTTTTAQQQTSSSSNPFVAIPRAFNTVIHMTRIKNDDKLIQSKGVEALLEAEVHKACRERGIHVAEEMQQQIGVCRPVSDEEILRFAKLFHDEHTLDHISRPVMENMCKLMGSTTFGTDKYMRFLLSEKLKSSPIRLQRRGFADVPLQGSRTKDLGALTGKLSELKNYPPPYPKFMFPSVYVPRGGVPVYETVSFEFPAQLGPMVYDLRMDVWPYPFYWMLHGIWPAYISGDWLVHYRLEELCSSEMHLMKEEVKQEIMKLDHQTKEILHEVWQSFDDHYEDLREQDMEFWAYQKVIHCWDLLVDCPKGHYFHMSAELGKHVRQILINWTMKTLSSPNRVFTSEYIRKQMRILFGVTVYVVVKADDDMIYDPKSTKIPFFYGLGFMVARDPTRQFLFKFYDHPSGLTKVPQGFLYYLA</sequence>
<keyword evidence="11" id="KW-1185">Reference proteome</keyword>
<dbReference type="AlphaFoldDB" id="A0A162A4E3"/>
<evidence type="ECO:0000256" key="1">
    <source>
        <dbReference type="ARBA" id="ARBA00004434"/>
    </source>
</evidence>
<dbReference type="KEGG" id="dcr:108223053"/>
<keyword evidence="4" id="KW-1133">Transmembrane helix</keyword>
<evidence type="ECO:0000256" key="5">
    <source>
        <dbReference type="ARBA" id="ARBA00023128"/>
    </source>
</evidence>
<name>A0A162A4E3_DAUCS</name>
<protein>
    <recommendedName>
        <fullName evidence="8">Letm1 RBD domain-containing protein</fullName>
    </recommendedName>
</protein>
<dbReference type="GO" id="GO:0003723">
    <property type="term" value="F:RNA binding"/>
    <property type="evidence" value="ECO:0007669"/>
    <property type="project" value="InterPro"/>
</dbReference>
<dbReference type="PANTHER" id="PTHR14009:SF1">
    <property type="entry name" value="MITOCHONDRIAL PROTON_CALCIUM EXCHANGER PROTEIN"/>
    <property type="match status" value="1"/>
</dbReference>
<gene>
    <name evidence="9" type="ORF">DCAR_018392</name>
    <name evidence="10" type="ORF">DCAR_0521032</name>
</gene>
<keyword evidence="3" id="KW-0999">Mitochondrion inner membrane</keyword>
<dbReference type="EMBL" id="LNRQ01000005">
    <property type="protein sequence ID" value="KZM95150.1"/>
    <property type="molecule type" value="Genomic_DNA"/>
</dbReference>
<dbReference type="OrthoDB" id="624114at2759"/>
<evidence type="ECO:0000256" key="3">
    <source>
        <dbReference type="ARBA" id="ARBA00022792"/>
    </source>
</evidence>
<evidence type="ECO:0000256" key="4">
    <source>
        <dbReference type="ARBA" id="ARBA00022989"/>
    </source>
</evidence>
<evidence type="ECO:0000256" key="2">
    <source>
        <dbReference type="ARBA" id="ARBA00022692"/>
    </source>
</evidence>
<dbReference type="Gene3D" id="3.90.730.10">
    <property type="entry name" value="Ribonuclease T2-like"/>
    <property type="match status" value="1"/>
</dbReference>
<dbReference type="GO" id="GO:0005743">
    <property type="term" value="C:mitochondrial inner membrane"/>
    <property type="evidence" value="ECO:0007669"/>
    <property type="project" value="UniProtKB-SubCell"/>
</dbReference>
<evidence type="ECO:0000256" key="7">
    <source>
        <dbReference type="SAM" id="MobiDB-lite"/>
    </source>
</evidence>
<accession>A0A162A4E3</accession>
<dbReference type="Gramene" id="KZM95150">
    <property type="protein sequence ID" value="KZM95150"/>
    <property type="gene ID" value="DCAR_018392"/>
</dbReference>
<dbReference type="EMBL" id="CP093347">
    <property type="protein sequence ID" value="WOH01647.1"/>
    <property type="molecule type" value="Genomic_DNA"/>
</dbReference>
<dbReference type="PANTHER" id="PTHR14009">
    <property type="entry name" value="LEUCINE ZIPPER-EF-HAND CONTAINING TRANSMEMBRANE PROTEIN"/>
    <property type="match status" value="1"/>
</dbReference>
<keyword evidence="2" id="KW-0812">Transmembrane</keyword>
<evidence type="ECO:0000256" key="6">
    <source>
        <dbReference type="ARBA" id="ARBA00023136"/>
    </source>
</evidence>
<keyword evidence="5" id="KW-0496">Mitochondrion</keyword>
<feature type="domain" description="Letm1 RBD" evidence="8">
    <location>
        <begin position="69"/>
        <end position="110"/>
    </location>
</feature>
<keyword evidence="6" id="KW-0472">Membrane</keyword>
<dbReference type="KEGG" id="dcr:108223054"/>
<feature type="domain" description="Letm1 RBD" evidence="8">
    <location>
        <begin position="116"/>
        <end position="171"/>
    </location>
</feature>
<feature type="region of interest" description="Disordered" evidence="7">
    <location>
        <begin position="33"/>
        <end position="54"/>
    </location>
</feature>
<comment type="subcellular location">
    <subcellularLocation>
        <location evidence="1">Mitochondrion inner membrane</location>
        <topology evidence="1">Single-pass membrane protein</topology>
    </subcellularLocation>
</comment>
<evidence type="ECO:0000259" key="8">
    <source>
        <dbReference type="Pfam" id="PF07766"/>
    </source>
</evidence>
<dbReference type="Proteomes" id="UP000077755">
    <property type="component" value="Chromosome 5"/>
</dbReference>
<dbReference type="InterPro" id="IPR044202">
    <property type="entry name" value="LETM1/MDM38-like"/>
</dbReference>
<evidence type="ECO:0000313" key="10">
    <source>
        <dbReference type="EMBL" id="WOH01647.1"/>
    </source>
</evidence>
<organism evidence="9">
    <name type="scientific">Daucus carota subsp. sativus</name>
    <name type="common">Carrot</name>
    <dbReference type="NCBI Taxonomy" id="79200"/>
    <lineage>
        <taxon>Eukaryota</taxon>
        <taxon>Viridiplantae</taxon>
        <taxon>Streptophyta</taxon>
        <taxon>Embryophyta</taxon>
        <taxon>Tracheophyta</taxon>
        <taxon>Spermatophyta</taxon>
        <taxon>Magnoliopsida</taxon>
        <taxon>eudicotyledons</taxon>
        <taxon>Gunneridae</taxon>
        <taxon>Pentapetalae</taxon>
        <taxon>asterids</taxon>
        <taxon>campanulids</taxon>
        <taxon>Apiales</taxon>
        <taxon>Apiaceae</taxon>
        <taxon>Apioideae</taxon>
        <taxon>Scandiceae</taxon>
        <taxon>Daucinae</taxon>
        <taxon>Daucus</taxon>
        <taxon>Daucus sect. Daucus</taxon>
    </lineage>
</organism>
<dbReference type="GO" id="GO:0030003">
    <property type="term" value="P:intracellular monoatomic cation homeostasis"/>
    <property type="evidence" value="ECO:0007669"/>
    <property type="project" value="TreeGrafter"/>
</dbReference>
<dbReference type="InterPro" id="IPR036430">
    <property type="entry name" value="RNase_T2-like_sf"/>
</dbReference>
<dbReference type="GO" id="GO:0043022">
    <property type="term" value="F:ribosome binding"/>
    <property type="evidence" value="ECO:0007669"/>
    <property type="project" value="InterPro"/>
</dbReference>
<dbReference type="Pfam" id="PF07766">
    <property type="entry name" value="LETM1_RBD"/>
    <property type="match status" value="2"/>
</dbReference>
<reference evidence="10" key="2">
    <citation type="submission" date="2022-03" db="EMBL/GenBank/DDBJ databases">
        <title>Draft title - Genomic analysis of global carrot germplasm unveils the trajectory of domestication and the origin of high carotenoid orange carrot.</title>
        <authorList>
            <person name="Iorizzo M."/>
            <person name="Ellison S."/>
            <person name="Senalik D."/>
            <person name="Macko-Podgorni A."/>
            <person name="Grzebelus D."/>
            <person name="Bostan H."/>
            <person name="Rolling W."/>
            <person name="Curaba J."/>
            <person name="Simon P."/>
        </authorList>
    </citation>
    <scope>NUCLEOTIDE SEQUENCE</scope>
    <source>
        <tissue evidence="10">Leaf</tissue>
    </source>
</reference>